<protein>
    <submittedName>
        <fullName evidence="2">Mannose-6-phosphate isomerase-like protein (Cupin superfamily)</fullName>
    </submittedName>
</protein>
<sequence>MEIKKISIADKMSLFDDHWNPRIVGELNGQHVKLVKAQGEFEWHKHDNEDEMFLVIEGEFDMELRDKTITIKKGEFIIIPRGVEHRPVVENEVQVMLFEPANTINTGQNEKSDLTQEKTEWI</sequence>
<dbReference type="EMBL" id="JAVDQD010000004">
    <property type="protein sequence ID" value="MDR6240415.1"/>
    <property type="molecule type" value="Genomic_DNA"/>
</dbReference>
<keyword evidence="3" id="KW-1185">Reference proteome</keyword>
<dbReference type="Gene3D" id="2.60.120.10">
    <property type="entry name" value="Jelly Rolls"/>
    <property type="match status" value="1"/>
</dbReference>
<dbReference type="GO" id="GO:0016853">
    <property type="term" value="F:isomerase activity"/>
    <property type="evidence" value="ECO:0007669"/>
    <property type="project" value="UniProtKB-KW"/>
</dbReference>
<dbReference type="InterPro" id="IPR011051">
    <property type="entry name" value="RmlC_Cupin_sf"/>
</dbReference>
<dbReference type="InterPro" id="IPR013096">
    <property type="entry name" value="Cupin_2"/>
</dbReference>
<dbReference type="InterPro" id="IPR052044">
    <property type="entry name" value="PKS_Associated_Protein"/>
</dbReference>
<dbReference type="CDD" id="cd02226">
    <property type="entry name" value="cupin_YdbB-like"/>
    <property type="match status" value="1"/>
</dbReference>
<organism evidence="2 3">
    <name type="scientific">Aureibacter tunicatorum</name>
    <dbReference type="NCBI Taxonomy" id="866807"/>
    <lineage>
        <taxon>Bacteria</taxon>
        <taxon>Pseudomonadati</taxon>
        <taxon>Bacteroidota</taxon>
        <taxon>Cytophagia</taxon>
        <taxon>Cytophagales</taxon>
        <taxon>Persicobacteraceae</taxon>
        <taxon>Aureibacter</taxon>
    </lineage>
</organism>
<feature type="domain" description="Cupin type-2" evidence="1">
    <location>
        <begin position="35"/>
        <end position="95"/>
    </location>
</feature>
<dbReference type="InterPro" id="IPR014710">
    <property type="entry name" value="RmlC-like_jellyroll"/>
</dbReference>
<dbReference type="PANTHER" id="PTHR36114">
    <property type="entry name" value="16.7 KDA PROTEIN IN WHIE LOCUS"/>
    <property type="match status" value="1"/>
</dbReference>
<dbReference type="AlphaFoldDB" id="A0AAE4BTY2"/>
<dbReference type="SUPFAM" id="SSF51182">
    <property type="entry name" value="RmlC-like cupins"/>
    <property type="match status" value="1"/>
</dbReference>
<reference evidence="2" key="1">
    <citation type="submission" date="2023-07" db="EMBL/GenBank/DDBJ databases">
        <title>Genomic Encyclopedia of Type Strains, Phase IV (KMG-IV): sequencing the most valuable type-strain genomes for metagenomic binning, comparative biology and taxonomic classification.</title>
        <authorList>
            <person name="Goeker M."/>
        </authorList>
    </citation>
    <scope>NUCLEOTIDE SEQUENCE</scope>
    <source>
        <strain evidence="2">DSM 26174</strain>
    </source>
</reference>
<accession>A0AAE4BTY2</accession>
<proteinExistence type="predicted"/>
<dbReference type="Pfam" id="PF07883">
    <property type="entry name" value="Cupin_2"/>
    <property type="match status" value="1"/>
</dbReference>
<dbReference type="PANTHER" id="PTHR36114:SF1">
    <property type="entry name" value="16.7 KDA PROTEIN IN WHIE LOCUS"/>
    <property type="match status" value="1"/>
</dbReference>
<comment type="caution">
    <text evidence="2">The sequence shown here is derived from an EMBL/GenBank/DDBJ whole genome shotgun (WGS) entry which is preliminary data.</text>
</comment>
<gene>
    <name evidence="2" type="ORF">HNQ88_003481</name>
</gene>
<keyword evidence="2" id="KW-0413">Isomerase</keyword>
<name>A0AAE4BTY2_9BACT</name>
<evidence type="ECO:0000313" key="2">
    <source>
        <dbReference type="EMBL" id="MDR6240415.1"/>
    </source>
</evidence>
<evidence type="ECO:0000259" key="1">
    <source>
        <dbReference type="Pfam" id="PF07883"/>
    </source>
</evidence>
<dbReference type="Proteomes" id="UP001185092">
    <property type="component" value="Unassembled WGS sequence"/>
</dbReference>
<dbReference type="RefSeq" id="WP_338390286.1">
    <property type="nucleotide sequence ID" value="NZ_AP025305.1"/>
</dbReference>
<evidence type="ECO:0000313" key="3">
    <source>
        <dbReference type="Proteomes" id="UP001185092"/>
    </source>
</evidence>